<dbReference type="Gene3D" id="3.40.50.620">
    <property type="entry name" value="HUPs"/>
    <property type="match status" value="2"/>
</dbReference>
<protein>
    <recommendedName>
        <fullName evidence="2">UspA domain-containing protein</fullName>
    </recommendedName>
</protein>
<dbReference type="SUPFAM" id="SSF52402">
    <property type="entry name" value="Adenine nucleotide alpha hydrolases-like"/>
    <property type="match status" value="2"/>
</dbReference>
<proteinExistence type="inferred from homology"/>
<feature type="domain" description="UspA" evidence="2">
    <location>
        <begin position="147"/>
        <end position="280"/>
    </location>
</feature>
<name>A0A2M7T7X2_9ACTN</name>
<dbReference type="AlphaFoldDB" id="A0A2M7T7X2"/>
<dbReference type="PANTHER" id="PTHR46268">
    <property type="entry name" value="STRESS RESPONSE PROTEIN NHAX"/>
    <property type="match status" value="1"/>
</dbReference>
<feature type="domain" description="UspA" evidence="2">
    <location>
        <begin position="1"/>
        <end position="138"/>
    </location>
</feature>
<evidence type="ECO:0000256" key="1">
    <source>
        <dbReference type="ARBA" id="ARBA00008791"/>
    </source>
</evidence>
<dbReference type="CDD" id="cd00293">
    <property type="entry name" value="USP-like"/>
    <property type="match status" value="2"/>
</dbReference>
<dbReference type="PRINTS" id="PR01438">
    <property type="entry name" value="UNVRSLSTRESS"/>
</dbReference>
<evidence type="ECO:0000313" key="3">
    <source>
        <dbReference type="EMBL" id="PIZ38665.1"/>
    </source>
</evidence>
<gene>
    <name evidence="3" type="ORF">COY37_05825</name>
</gene>
<dbReference type="PANTHER" id="PTHR46268:SF6">
    <property type="entry name" value="UNIVERSAL STRESS PROTEIN UP12"/>
    <property type="match status" value="1"/>
</dbReference>
<dbReference type="RefSeq" id="WP_286677648.1">
    <property type="nucleotide sequence ID" value="NZ_MNXI01000020.1"/>
</dbReference>
<dbReference type="EMBL" id="PFNG01000140">
    <property type="protein sequence ID" value="PIZ38665.1"/>
    <property type="molecule type" value="Genomic_DNA"/>
</dbReference>
<dbReference type="InterPro" id="IPR006016">
    <property type="entry name" value="UspA"/>
</dbReference>
<evidence type="ECO:0000313" key="4">
    <source>
        <dbReference type="Proteomes" id="UP000230956"/>
    </source>
</evidence>
<organism evidence="3 4">
    <name type="scientific">Candidatus Aquicultor secundus</name>
    <dbReference type="NCBI Taxonomy" id="1973895"/>
    <lineage>
        <taxon>Bacteria</taxon>
        <taxon>Bacillati</taxon>
        <taxon>Actinomycetota</taxon>
        <taxon>Candidatus Aquicultoria</taxon>
        <taxon>Candidatus Aquicultorales</taxon>
        <taxon>Candidatus Aquicultoraceae</taxon>
        <taxon>Candidatus Aquicultor</taxon>
    </lineage>
</organism>
<comment type="caution">
    <text evidence="3">The sequence shown here is derived from an EMBL/GenBank/DDBJ whole genome shotgun (WGS) entry which is preliminary data.</text>
</comment>
<reference evidence="4" key="1">
    <citation type="submission" date="2017-09" db="EMBL/GenBank/DDBJ databases">
        <title>Depth-based differentiation of microbial function through sediment-hosted aquifers and enrichment of novel symbionts in the deep terrestrial subsurface.</title>
        <authorList>
            <person name="Probst A.J."/>
            <person name="Ladd B."/>
            <person name="Jarett J.K."/>
            <person name="Geller-Mcgrath D.E."/>
            <person name="Sieber C.M.K."/>
            <person name="Emerson J.B."/>
            <person name="Anantharaman K."/>
            <person name="Thomas B.C."/>
            <person name="Malmstrom R."/>
            <person name="Stieglmeier M."/>
            <person name="Klingl A."/>
            <person name="Woyke T."/>
            <person name="Ryan C.M."/>
            <person name="Banfield J.F."/>
        </authorList>
    </citation>
    <scope>NUCLEOTIDE SEQUENCE [LARGE SCALE GENOMIC DNA]</scope>
</reference>
<accession>A0A2M7T7X2</accession>
<sequence length="285" mass="29868">MYKNILVAFDGSESSKNALVQAANVAKESGCNIAAVTVVPRVEGSVGVPGADEASKFYMTSIDRAMSTLEEPASACPMIQAIELEGNTHKAIIEVAEERGADLIAVGRKGRSALGRLLLGSVAARVIGYSPVDVLVVPDDTVLSWSTLLLATDGSTYSKAAADRAIRIAGHYGAGLKVVSVVDVPYEAYGDAPDVVDQMVDMAQGIVESVKNKAQEFNVGVETFVKEGPAQDMILELANEQKANVIVMGSHGRTGLARLLMGSVTEKVIGHAPCPVLVVKTATQE</sequence>
<dbReference type="InterPro" id="IPR006015">
    <property type="entry name" value="Universal_stress_UspA"/>
</dbReference>
<comment type="similarity">
    <text evidence="1">Belongs to the universal stress protein A family.</text>
</comment>
<dbReference type="Proteomes" id="UP000230956">
    <property type="component" value="Unassembled WGS sequence"/>
</dbReference>
<dbReference type="InterPro" id="IPR014729">
    <property type="entry name" value="Rossmann-like_a/b/a_fold"/>
</dbReference>
<dbReference type="Pfam" id="PF00582">
    <property type="entry name" value="Usp"/>
    <property type="match status" value="2"/>
</dbReference>
<evidence type="ECO:0000259" key="2">
    <source>
        <dbReference type="Pfam" id="PF00582"/>
    </source>
</evidence>